<protein>
    <submittedName>
        <fullName evidence="1">Uncharacterized protein</fullName>
    </submittedName>
</protein>
<proteinExistence type="predicted"/>
<feature type="non-terminal residue" evidence="1">
    <location>
        <position position="81"/>
    </location>
</feature>
<accession>A0A4Y2FFB6</accession>
<sequence>MSEACTVHSRRMGVRLIQLGVQALCVSPTALCSPVSHNMRILWLRVRTINHPTTVASVCEMKTLYKNAWESRARATSFNSS</sequence>
<evidence type="ECO:0000313" key="1">
    <source>
        <dbReference type="EMBL" id="GBM39196.1"/>
    </source>
</evidence>
<evidence type="ECO:0000313" key="2">
    <source>
        <dbReference type="EMBL" id="GBM41876.1"/>
    </source>
</evidence>
<organism evidence="1 3">
    <name type="scientific">Araneus ventricosus</name>
    <name type="common">Orbweaver spider</name>
    <name type="synonym">Epeira ventricosa</name>
    <dbReference type="NCBI Taxonomy" id="182803"/>
    <lineage>
        <taxon>Eukaryota</taxon>
        <taxon>Metazoa</taxon>
        <taxon>Ecdysozoa</taxon>
        <taxon>Arthropoda</taxon>
        <taxon>Chelicerata</taxon>
        <taxon>Arachnida</taxon>
        <taxon>Araneae</taxon>
        <taxon>Araneomorphae</taxon>
        <taxon>Entelegynae</taxon>
        <taxon>Araneoidea</taxon>
        <taxon>Araneidae</taxon>
        <taxon>Araneus</taxon>
    </lineage>
</organism>
<dbReference type="EMBL" id="BGPR01095625">
    <property type="protein sequence ID" value="GBM39196.1"/>
    <property type="molecule type" value="Genomic_DNA"/>
</dbReference>
<reference evidence="1 3" key="1">
    <citation type="journal article" date="2019" name="Sci. Rep.">
        <title>Orb-weaving spider Araneus ventricosus genome elucidates the spidroin gene catalogue.</title>
        <authorList>
            <person name="Kono N."/>
            <person name="Nakamura H."/>
            <person name="Ohtoshi R."/>
            <person name="Moran D.A.P."/>
            <person name="Shinohara A."/>
            <person name="Yoshida Y."/>
            <person name="Fujiwara M."/>
            <person name="Mori M."/>
            <person name="Tomita M."/>
            <person name="Arakawa K."/>
        </authorList>
    </citation>
    <scope>NUCLEOTIDE SEQUENCE [LARGE SCALE GENOMIC DNA]</scope>
</reference>
<name>A0A4Y2FFB6_ARAVE</name>
<dbReference type="AlphaFoldDB" id="A0A4Y2FFB6"/>
<evidence type="ECO:0000313" key="3">
    <source>
        <dbReference type="Proteomes" id="UP000499080"/>
    </source>
</evidence>
<gene>
    <name evidence="1" type="ORF">AVEN_144768_1</name>
    <name evidence="2" type="ORF">AVEN_257551_1</name>
</gene>
<keyword evidence="3" id="KW-1185">Reference proteome</keyword>
<dbReference type="Proteomes" id="UP000499080">
    <property type="component" value="Unassembled WGS sequence"/>
</dbReference>
<dbReference type="EMBL" id="BGPR01096392">
    <property type="protein sequence ID" value="GBM41876.1"/>
    <property type="molecule type" value="Genomic_DNA"/>
</dbReference>
<comment type="caution">
    <text evidence="1">The sequence shown here is derived from an EMBL/GenBank/DDBJ whole genome shotgun (WGS) entry which is preliminary data.</text>
</comment>